<accession>A0A366SIT2</accession>
<dbReference type="GO" id="GO:0005886">
    <property type="term" value="C:plasma membrane"/>
    <property type="evidence" value="ECO:0007669"/>
    <property type="project" value="UniProtKB-SubCell"/>
</dbReference>
<dbReference type="CDD" id="cd12913">
    <property type="entry name" value="PDC1_MCP_like"/>
    <property type="match status" value="1"/>
</dbReference>
<evidence type="ECO:0000256" key="3">
    <source>
        <dbReference type="ARBA" id="ARBA00022692"/>
    </source>
</evidence>
<sequence length="278" mass="31513">MTTYNQILAEIKTGNSSIITIGFYQQSKNQYYTTTPVSEGYDATTRPWYNSALNNEGKVIWSDPYQDTNTKEYVVTASYATKDDTGQLIVFCIDVSFKDIQKMVDVLAKNTYGDITFVAKNGVVVADADKEDIGKPYPKSDLLQKIVQSNKHKGTLDIRDKNIDTAFFSDGGKESNTLVITTTNPKTIKSQVFKHFTSSLIIIILILLIILAYVIVLVRYILTVMDYFNQAFDEFSNGRLKKIEKMVKGDSFFQKRAHSFMSADKEGNEFQVLSFKYD</sequence>
<dbReference type="Proteomes" id="UP000252800">
    <property type="component" value="Unassembled WGS sequence"/>
</dbReference>
<dbReference type="InterPro" id="IPR033479">
    <property type="entry name" value="dCache_1"/>
</dbReference>
<evidence type="ECO:0000256" key="1">
    <source>
        <dbReference type="ARBA" id="ARBA00004651"/>
    </source>
</evidence>
<keyword evidence="3 6" id="KW-0812">Transmembrane</keyword>
<comment type="subcellular location">
    <subcellularLocation>
        <location evidence="1">Cell membrane</location>
        <topology evidence="1">Multi-pass membrane protein</topology>
    </subcellularLocation>
</comment>
<proteinExistence type="predicted"/>
<evidence type="ECO:0000256" key="4">
    <source>
        <dbReference type="ARBA" id="ARBA00022989"/>
    </source>
</evidence>
<evidence type="ECO:0000256" key="2">
    <source>
        <dbReference type="ARBA" id="ARBA00022475"/>
    </source>
</evidence>
<keyword evidence="2" id="KW-1003">Cell membrane</keyword>
<protein>
    <recommendedName>
        <fullName evidence="7">Cache domain-containing protein</fullName>
    </recommendedName>
</protein>
<evidence type="ECO:0000313" key="9">
    <source>
        <dbReference type="Proteomes" id="UP000252800"/>
    </source>
</evidence>
<evidence type="ECO:0000259" key="7">
    <source>
        <dbReference type="Pfam" id="PF02743"/>
    </source>
</evidence>
<name>A0A366SIT2_9ENTE</name>
<comment type="caution">
    <text evidence="8">The sequence shown here is derived from an EMBL/GenBank/DDBJ whole genome shotgun (WGS) entry which is preliminary data.</text>
</comment>
<dbReference type="RefSeq" id="WP_420896864.1">
    <property type="nucleotide sequence ID" value="NZ_KZ845739.1"/>
</dbReference>
<dbReference type="InterPro" id="IPR029151">
    <property type="entry name" value="Sensor-like_sf"/>
</dbReference>
<reference evidence="8 9" key="1">
    <citation type="submission" date="2015-06" db="EMBL/GenBank/DDBJ databases">
        <title>The Genome Sequence of Enterococcus cecorum 170AEA1.</title>
        <authorList>
            <consortium name="The Broad Institute Genomics Platform"/>
            <consortium name="The Broad Institute Genome Sequencing Center for Infectious Disease"/>
            <person name="Earl A.M."/>
            <person name="Van Tyne D."/>
            <person name="Lebreton F."/>
            <person name="Saavedra J.T."/>
            <person name="Gilmore M.S."/>
            <person name="Manson McGuire A."/>
            <person name="Clock S."/>
            <person name="Crupain M."/>
            <person name="Rangan U."/>
            <person name="Young S."/>
            <person name="Abouelleil A."/>
            <person name="Cao P."/>
            <person name="Chapman S.B."/>
            <person name="Griggs A."/>
            <person name="Priest M."/>
            <person name="Shea T."/>
            <person name="Wortman J."/>
            <person name="Nusbaum C."/>
            <person name="Birren B."/>
        </authorList>
    </citation>
    <scope>NUCLEOTIDE SEQUENCE [LARGE SCALE GENOMIC DNA]</scope>
    <source>
        <strain evidence="8 9">170AEA1</strain>
    </source>
</reference>
<dbReference type="Gene3D" id="3.30.450.20">
    <property type="entry name" value="PAS domain"/>
    <property type="match status" value="1"/>
</dbReference>
<dbReference type="SUPFAM" id="SSF103190">
    <property type="entry name" value="Sensory domain-like"/>
    <property type="match status" value="1"/>
</dbReference>
<keyword evidence="4 6" id="KW-1133">Transmembrane helix</keyword>
<evidence type="ECO:0000256" key="5">
    <source>
        <dbReference type="ARBA" id="ARBA00023136"/>
    </source>
</evidence>
<dbReference type="Pfam" id="PF02743">
    <property type="entry name" value="dCache_1"/>
    <property type="match status" value="1"/>
</dbReference>
<feature type="domain" description="Cache" evidence="7">
    <location>
        <begin position="12"/>
        <end position="145"/>
    </location>
</feature>
<feature type="transmembrane region" description="Helical" evidence="6">
    <location>
        <begin position="200"/>
        <end position="222"/>
    </location>
</feature>
<evidence type="ECO:0000256" key="6">
    <source>
        <dbReference type="SAM" id="Phobius"/>
    </source>
</evidence>
<dbReference type="EMBL" id="LEOY01000002">
    <property type="protein sequence ID" value="RBR31734.1"/>
    <property type="molecule type" value="Genomic_DNA"/>
</dbReference>
<dbReference type="AlphaFoldDB" id="A0A366SIT2"/>
<evidence type="ECO:0000313" key="8">
    <source>
        <dbReference type="EMBL" id="RBR31734.1"/>
    </source>
</evidence>
<keyword evidence="5 6" id="KW-0472">Membrane</keyword>
<gene>
    <name evidence="8" type="ORF">EB18_00157</name>
</gene>
<organism evidence="8 9">
    <name type="scientific">Enterococcus cecorum</name>
    <dbReference type="NCBI Taxonomy" id="44008"/>
    <lineage>
        <taxon>Bacteria</taxon>
        <taxon>Bacillati</taxon>
        <taxon>Bacillota</taxon>
        <taxon>Bacilli</taxon>
        <taxon>Lactobacillales</taxon>
        <taxon>Enterococcaceae</taxon>
        <taxon>Enterococcus</taxon>
    </lineage>
</organism>